<dbReference type="InterPro" id="IPR007372">
    <property type="entry name" value="Lipid/polyisoprenoid-bd_YceI"/>
</dbReference>
<reference evidence="4" key="1">
    <citation type="submission" date="2023-07" db="EMBL/GenBank/DDBJ databases">
        <title>30 novel species of actinomycetes from the DSMZ collection.</title>
        <authorList>
            <person name="Nouioui I."/>
        </authorList>
    </citation>
    <scope>NUCLEOTIDE SEQUENCE [LARGE SCALE GENOMIC DNA]</scope>
    <source>
        <strain evidence="4">DSM 41981</strain>
    </source>
</reference>
<dbReference type="SMART" id="SM00867">
    <property type="entry name" value="YceI"/>
    <property type="match status" value="1"/>
</dbReference>
<organism evidence="3 4">
    <name type="scientific">Streptomyces doudnae</name>
    <dbReference type="NCBI Taxonomy" id="3075536"/>
    <lineage>
        <taxon>Bacteria</taxon>
        <taxon>Bacillati</taxon>
        <taxon>Actinomycetota</taxon>
        <taxon>Actinomycetes</taxon>
        <taxon>Kitasatosporales</taxon>
        <taxon>Streptomycetaceae</taxon>
        <taxon>Streptomyces</taxon>
    </lineage>
</organism>
<evidence type="ECO:0000259" key="2">
    <source>
        <dbReference type="SMART" id="SM00867"/>
    </source>
</evidence>
<evidence type="ECO:0000313" key="3">
    <source>
        <dbReference type="EMBL" id="MDT0440267.1"/>
    </source>
</evidence>
<dbReference type="PANTHER" id="PTHR34406:SF1">
    <property type="entry name" value="PROTEIN YCEI"/>
    <property type="match status" value="1"/>
</dbReference>
<dbReference type="Pfam" id="PF04264">
    <property type="entry name" value="YceI"/>
    <property type="match status" value="1"/>
</dbReference>
<comment type="similarity">
    <text evidence="1">Belongs to the UPF0312 family.</text>
</comment>
<proteinExistence type="inferred from homology"/>
<keyword evidence="4" id="KW-1185">Reference proteome</keyword>
<protein>
    <submittedName>
        <fullName evidence="3">YceI family protein</fullName>
    </submittedName>
</protein>
<dbReference type="InterPro" id="IPR036761">
    <property type="entry name" value="TTHA0802/YceI-like_sf"/>
</dbReference>
<feature type="domain" description="Lipid/polyisoprenoid-binding YceI-like" evidence="2">
    <location>
        <begin position="63"/>
        <end position="232"/>
    </location>
</feature>
<dbReference type="EMBL" id="JAVRES010000041">
    <property type="protein sequence ID" value="MDT0440267.1"/>
    <property type="molecule type" value="Genomic_DNA"/>
</dbReference>
<evidence type="ECO:0000256" key="1">
    <source>
        <dbReference type="ARBA" id="ARBA00008812"/>
    </source>
</evidence>
<name>A0ABD5EZS4_9ACTN</name>
<accession>A0ABD5EZS4</accession>
<dbReference type="AlphaFoldDB" id="A0ABD5EZS4"/>
<dbReference type="SUPFAM" id="SSF101874">
    <property type="entry name" value="YceI-like"/>
    <property type="match status" value="1"/>
</dbReference>
<comment type="caution">
    <text evidence="3">The sequence shown here is derived from an EMBL/GenBank/DDBJ whole genome shotgun (WGS) entry which is preliminary data.</text>
</comment>
<dbReference type="PANTHER" id="PTHR34406">
    <property type="entry name" value="PROTEIN YCEI"/>
    <property type="match status" value="1"/>
</dbReference>
<sequence length="243" mass="26849">MRGQTDPFGTLTAGLPVGGYSITINKDGMMPISIPAKIDVGKRSVVEANLTSVDPITPPREGFWVFDPPHTGVRFAARHVGIGTVHGRFANFSGSAYISDNPENSHVEFSIEASSIDTGNRTRDRHLRSADFLDCEKYPHIQFVGSQFKRRGNAHWAINGSLSIRDVSRTVNLEMEYLGSLNGGYGEELRCAARATTELHREDYTLDWNNMLARGIAIVGPTIKIELDVQLMFRCDETPTPPD</sequence>
<evidence type="ECO:0000313" key="4">
    <source>
        <dbReference type="Proteomes" id="UP001183535"/>
    </source>
</evidence>
<dbReference type="Gene3D" id="2.40.128.110">
    <property type="entry name" value="Lipid/polyisoprenoid-binding, YceI-like"/>
    <property type="match status" value="1"/>
</dbReference>
<dbReference type="RefSeq" id="WP_237549369.1">
    <property type="nucleotide sequence ID" value="NZ_JAVRES010000041.1"/>
</dbReference>
<dbReference type="Proteomes" id="UP001183535">
    <property type="component" value="Unassembled WGS sequence"/>
</dbReference>
<gene>
    <name evidence="3" type="ORF">RM877_37060</name>
</gene>